<reference evidence="2 3" key="1">
    <citation type="journal article" date="2016" name="Nat. Commun.">
        <title>Thousands of microbial genomes shed light on interconnected biogeochemical processes in an aquifer system.</title>
        <authorList>
            <person name="Anantharaman K."/>
            <person name="Brown C.T."/>
            <person name="Hug L.A."/>
            <person name="Sharon I."/>
            <person name="Castelle C.J."/>
            <person name="Probst A.J."/>
            <person name="Thomas B.C."/>
            <person name="Singh A."/>
            <person name="Wilkins M.J."/>
            <person name="Karaoz U."/>
            <person name="Brodie E.L."/>
            <person name="Williams K.H."/>
            <person name="Hubbard S.S."/>
            <person name="Banfield J.F."/>
        </authorList>
    </citation>
    <scope>NUCLEOTIDE SEQUENCE [LARGE SCALE GENOMIC DNA]</scope>
</reference>
<dbReference type="InterPro" id="IPR050256">
    <property type="entry name" value="Glycosyltransferase_2"/>
</dbReference>
<dbReference type="PANTHER" id="PTHR48090">
    <property type="entry name" value="UNDECAPRENYL-PHOSPHATE 4-DEOXY-4-FORMAMIDO-L-ARABINOSE TRANSFERASE-RELATED"/>
    <property type="match status" value="1"/>
</dbReference>
<dbReference type="InterPro" id="IPR001173">
    <property type="entry name" value="Glyco_trans_2-like"/>
</dbReference>
<evidence type="ECO:0000259" key="1">
    <source>
        <dbReference type="Pfam" id="PF00535"/>
    </source>
</evidence>
<evidence type="ECO:0000313" key="3">
    <source>
        <dbReference type="Proteomes" id="UP000179209"/>
    </source>
</evidence>
<dbReference type="PANTHER" id="PTHR48090:SF7">
    <property type="entry name" value="RFBJ PROTEIN"/>
    <property type="match status" value="1"/>
</dbReference>
<evidence type="ECO:0000313" key="2">
    <source>
        <dbReference type="EMBL" id="OGG31395.1"/>
    </source>
</evidence>
<dbReference type="Pfam" id="PF00535">
    <property type="entry name" value="Glycos_transf_2"/>
    <property type="match status" value="1"/>
</dbReference>
<dbReference type="EMBL" id="MFKA01000063">
    <property type="protein sequence ID" value="OGG31395.1"/>
    <property type="molecule type" value="Genomic_DNA"/>
</dbReference>
<dbReference type="AlphaFoldDB" id="A0A1F6B3A2"/>
<gene>
    <name evidence="2" type="ORF">A3I51_03575</name>
</gene>
<dbReference type="CDD" id="cd04179">
    <property type="entry name" value="DPM_DPG-synthase_like"/>
    <property type="match status" value="1"/>
</dbReference>
<name>A0A1F6B3A2_9BACT</name>
<comment type="caution">
    <text evidence="2">The sequence shown here is derived from an EMBL/GenBank/DDBJ whole genome shotgun (WGS) entry which is preliminary data.</text>
</comment>
<proteinExistence type="predicted"/>
<organism evidence="2 3">
    <name type="scientific">Candidatus Gottesmanbacteria bacterium RIFCSPLOWO2_02_FULL_38_8</name>
    <dbReference type="NCBI Taxonomy" id="1798397"/>
    <lineage>
        <taxon>Bacteria</taxon>
        <taxon>Candidatus Gottesmaniibacteriota</taxon>
    </lineage>
</organism>
<dbReference type="Gene3D" id="3.90.550.10">
    <property type="entry name" value="Spore Coat Polysaccharide Biosynthesis Protein SpsA, Chain A"/>
    <property type="match status" value="1"/>
</dbReference>
<dbReference type="InterPro" id="IPR029044">
    <property type="entry name" value="Nucleotide-diphossugar_trans"/>
</dbReference>
<dbReference type="Proteomes" id="UP000179209">
    <property type="component" value="Unassembled WGS sequence"/>
</dbReference>
<dbReference type="SUPFAM" id="SSF53448">
    <property type="entry name" value="Nucleotide-diphospho-sugar transferases"/>
    <property type="match status" value="1"/>
</dbReference>
<sequence>MENVNLLIGIPAYNEAKILGRVLKSLPRKIPGIANINVLVVDDGSTDGTAKVAESAGIIVARHLINRGLGGALKTVFAYARKNNFDFLVTMDADGQHDSQDLTRILTPLINKRNDVVIGSRWLKPNSAPFSRRFMNKLANYVTLIFFGISTTDSQSGFRAFNKKSIAAVNLQTDGMEVSSEIFREIISHKLSVREVPIKAIYTDYSKKKGQSLANAPNVLIQLLLRLLR</sequence>
<feature type="domain" description="Glycosyltransferase 2-like" evidence="1">
    <location>
        <begin position="8"/>
        <end position="166"/>
    </location>
</feature>
<accession>A0A1F6B3A2</accession>
<protein>
    <recommendedName>
        <fullName evidence="1">Glycosyltransferase 2-like domain-containing protein</fullName>
    </recommendedName>
</protein>